<dbReference type="PANTHER" id="PTHR45228">
    <property type="entry name" value="CYCLIC DI-GMP PHOSPHODIESTERASE TM_0186-RELATED"/>
    <property type="match status" value="1"/>
</dbReference>
<proteinExistence type="predicted"/>
<dbReference type="InterPro" id="IPR037522">
    <property type="entry name" value="HD_GYP_dom"/>
</dbReference>
<protein>
    <submittedName>
        <fullName evidence="2">Unannotated protein</fullName>
    </submittedName>
</protein>
<dbReference type="PROSITE" id="PS51832">
    <property type="entry name" value="HD_GYP"/>
    <property type="match status" value="1"/>
</dbReference>
<dbReference type="SUPFAM" id="SSF109604">
    <property type="entry name" value="HD-domain/PDEase-like"/>
    <property type="match status" value="1"/>
</dbReference>
<feature type="domain" description="HD-GYP" evidence="1">
    <location>
        <begin position="1"/>
        <end position="148"/>
    </location>
</feature>
<reference evidence="2" key="1">
    <citation type="submission" date="2020-05" db="EMBL/GenBank/DDBJ databases">
        <authorList>
            <person name="Chiriac C."/>
            <person name="Salcher M."/>
            <person name="Ghai R."/>
            <person name="Kavagutti S V."/>
        </authorList>
    </citation>
    <scope>NUCLEOTIDE SEQUENCE</scope>
</reference>
<dbReference type="CDD" id="cd00077">
    <property type="entry name" value="HDc"/>
    <property type="match status" value="1"/>
</dbReference>
<organism evidence="2">
    <name type="scientific">freshwater metagenome</name>
    <dbReference type="NCBI Taxonomy" id="449393"/>
    <lineage>
        <taxon>unclassified sequences</taxon>
        <taxon>metagenomes</taxon>
        <taxon>ecological metagenomes</taxon>
    </lineage>
</organism>
<dbReference type="EMBL" id="CAEZZP010000028">
    <property type="protein sequence ID" value="CAB4767937.1"/>
    <property type="molecule type" value="Genomic_DNA"/>
</dbReference>
<dbReference type="Pfam" id="PF13487">
    <property type="entry name" value="HD_5"/>
    <property type="match status" value="1"/>
</dbReference>
<sequence length="151" mass="16399">MRSAARLHDIGKVAIPDSILLKPGPLTPAEFEVMKTHTTLGARILSGSTSPLVQLAEEVALNHHERWDGLGYPNQIGATDVPLSGRICAVADVFDALTSERVYKKAWAVDDAVRYIARAAGTQFDPTVVEAFMKIAQSRLVTDPNFADSIR</sequence>
<dbReference type="InterPro" id="IPR052020">
    <property type="entry name" value="Cyclic_di-GMP/3'3'-cGAMP_PDE"/>
</dbReference>
<evidence type="ECO:0000313" key="2">
    <source>
        <dbReference type="EMBL" id="CAB4767937.1"/>
    </source>
</evidence>
<dbReference type="Gene3D" id="1.10.3210.10">
    <property type="entry name" value="Hypothetical protein af1432"/>
    <property type="match status" value="1"/>
</dbReference>
<accession>A0A6J6VBP7</accession>
<name>A0A6J6VBP7_9ZZZZ</name>
<dbReference type="AlphaFoldDB" id="A0A6J6VBP7"/>
<evidence type="ECO:0000259" key="1">
    <source>
        <dbReference type="PROSITE" id="PS51832"/>
    </source>
</evidence>
<dbReference type="InterPro" id="IPR003607">
    <property type="entry name" value="HD/PDEase_dom"/>
</dbReference>
<gene>
    <name evidence="2" type="ORF">UFOPK2880_00636</name>
</gene>